<accession>A0AAE4C586</accession>
<reference evidence="2" key="1">
    <citation type="submission" date="2023-07" db="EMBL/GenBank/DDBJ databases">
        <title>Sorghum-associated microbial communities from plants grown in Nebraska, USA.</title>
        <authorList>
            <person name="Schachtman D."/>
        </authorList>
    </citation>
    <scope>NUCLEOTIDE SEQUENCE</scope>
    <source>
        <strain evidence="2">DS2360</strain>
    </source>
</reference>
<keyword evidence="1" id="KW-0472">Membrane</keyword>
<name>A0AAE4C586_9FLAO</name>
<proteinExistence type="predicted"/>
<gene>
    <name evidence="2" type="ORF">J2787_002827</name>
</gene>
<organism evidence="2 3">
    <name type="scientific">Chryseobacterium rhizosphaerae</name>
    <dbReference type="NCBI Taxonomy" id="395937"/>
    <lineage>
        <taxon>Bacteria</taxon>
        <taxon>Pseudomonadati</taxon>
        <taxon>Bacteroidota</taxon>
        <taxon>Flavobacteriia</taxon>
        <taxon>Flavobacteriales</taxon>
        <taxon>Weeksellaceae</taxon>
        <taxon>Chryseobacterium group</taxon>
        <taxon>Chryseobacterium</taxon>
    </lineage>
</organism>
<sequence length="69" mass="7997">MSTVFNLISVASAFMFGVGLLYWIMDATIGKLKFLHSDKEWNGMQYKDLIFILFSAVLLLSVFDFYKPY</sequence>
<comment type="caution">
    <text evidence="2">The sequence shown here is derived from an EMBL/GenBank/DDBJ whole genome shotgun (WGS) entry which is preliminary data.</text>
</comment>
<dbReference type="Proteomes" id="UP001184861">
    <property type="component" value="Unassembled WGS sequence"/>
</dbReference>
<evidence type="ECO:0000313" key="2">
    <source>
        <dbReference type="EMBL" id="MDR6527435.1"/>
    </source>
</evidence>
<protein>
    <submittedName>
        <fullName evidence="2">Uncharacterized protein</fullName>
    </submittedName>
</protein>
<keyword evidence="1" id="KW-1133">Transmembrane helix</keyword>
<evidence type="ECO:0000313" key="3">
    <source>
        <dbReference type="Proteomes" id="UP001184861"/>
    </source>
</evidence>
<keyword evidence="1" id="KW-0812">Transmembrane</keyword>
<evidence type="ECO:0000256" key="1">
    <source>
        <dbReference type="SAM" id="Phobius"/>
    </source>
</evidence>
<dbReference type="AlphaFoldDB" id="A0AAE4C586"/>
<dbReference type="RefSeq" id="WP_309946838.1">
    <property type="nucleotide sequence ID" value="NZ_JAVDQY010000003.1"/>
</dbReference>
<dbReference type="EMBL" id="JAVDQY010000003">
    <property type="protein sequence ID" value="MDR6527435.1"/>
    <property type="molecule type" value="Genomic_DNA"/>
</dbReference>
<feature type="transmembrane region" description="Helical" evidence="1">
    <location>
        <begin position="6"/>
        <end position="25"/>
    </location>
</feature>
<feature type="transmembrane region" description="Helical" evidence="1">
    <location>
        <begin position="46"/>
        <end position="66"/>
    </location>
</feature>